<evidence type="ECO:0000256" key="2">
    <source>
        <dbReference type="ARBA" id="ARBA00004496"/>
    </source>
</evidence>
<proteinExistence type="predicted"/>
<dbReference type="InterPro" id="IPR026444">
    <property type="entry name" value="Secre_tail"/>
</dbReference>
<evidence type="ECO:0000256" key="5">
    <source>
        <dbReference type="ARBA" id="ARBA00023069"/>
    </source>
</evidence>
<name>A0A1I1FNU7_9BACT</name>
<evidence type="ECO:0000256" key="4">
    <source>
        <dbReference type="ARBA" id="ARBA00022729"/>
    </source>
</evidence>
<feature type="domain" description="HYDIN/VesB/CFA65-like Ig-like" evidence="9">
    <location>
        <begin position="1295"/>
        <end position="1390"/>
    </location>
</feature>
<dbReference type="InterPro" id="IPR014755">
    <property type="entry name" value="Cu-Rt/internalin_Ig-like"/>
</dbReference>
<evidence type="ECO:0000313" key="11">
    <source>
        <dbReference type="Proteomes" id="UP000199514"/>
    </source>
</evidence>
<protein>
    <submittedName>
        <fullName evidence="10">Ig-like domain-containing protein</fullName>
    </submittedName>
</protein>
<dbReference type="Pfam" id="PF13205">
    <property type="entry name" value="Big_5"/>
    <property type="match status" value="2"/>
</dbReference>
<dbReference type="Gene3D" id="2.60.40.10">
    <property type="entry name" value="Immunoglobulins"/>
    <property type="match status" value="2"/>
</dbReference>
<dbReference type="InterPro" id="IPR011467">
    <property type="entry name" value="DUF1573"/>
</dbReference>
<keyword evidence="5" id="KW-0969">Cilium</keyword>
<dbReference type="STRING" id="927664.SAMN05421780_102191"/>
<feature type="region of interest" description="Disordered" evidence="7">
    <location>
        <begin position="1390"/>
        <end position="1414"/>
    </location>
</feature>
<evidence type="ECO:0000256" key="7">
    <source>
        <dbReference type="SAM" id="MobiDB-lite"/>
    </source>
</evidence>
<gene>
    <name evidence="10" type="ORF">SAMN05421780_102191</name>
</gene>
<dbReference type="InterPro" id="IPR038081">
    <property type="entry name" value="CalX-like_sf"/>
</dbReference>
<sequence length="2808" mass="289551">MRKIYINCITNSVQRLSLMLILLVMMSGAPVFGQITEGFEGATPPPAGWSYVSVAHGTNNPRNGSKCATFDAANDAIITPIVASPDVLTFYWRRSGTAPTSPKFTVQTSTSQAGPWTNLPSANVTTGANPITSFTTSYQTFTADLSSFSNICVRVIDGRSGGSNQLYLDDFSITVAASDVTPPTASTFSPLDNATNVAISTNLGVTFSENIAKGTGNILIKKVSDNSVVQTIDVTSAAVTISSATLTINPPSDLTAGTAYYVEIPATAVQDLAGNFYAGISGATAWNFTTAAADATAPTASSFSPTNGATSVAVNSDLAVTFSESIAKGTGNILIKKVSDNSVVQTIDVTSAAVTVSSATLTINPASDLAASTAYYVEIPATAVQDLSGNFFAGFSGSTTWSFTTVSASSNCDTESFTNIPTASSSYNPYTWVGDDGASWSVTNSRTDQTITGKAITVRGILTTPTVTGGCGVITVSHKIPFSESSPSFTVWVNGTQYGSAIVPTSGVQVSNITVNVGGSVSIELRSDGSRITFDDMSWTCYVPCVSPTTQASALTFGSITANSVTANYTRGNGDKILGVVGAGSSPANPVSGNVYAANTAFGSGGAVGSGFAVYDGTAATFGVTSLSPETHYYVNLYEYLTATSCYSPTALAGNFWTLSTEPTAHSTLSASAVSGSQIDLTFQTATTFGADGYIILQKVGSAPTGTPTDATAYTVGGTIGDGTIAAIVTSSSATTQAITGLTAGTTYYYSLIPFNWNLSNIGTYNYRTAATIPTAFATPTVASKLAITGTSFVAPVSAYTAGQNFSVTVQAQDASNNVRSVSTATTVTLSVANGSGSLTTITGIIAAGASSVTITTTYDGIESGVQFMAAATSGMSLTTSAASSAIQFYGIDETLFPQYVAYPTASGNNRVPVAYRLTLSGLLANTTYRAVNGCVVATDDYNNAGAGNAYFVPTSGNFVYTNATSISTNYINITTDSRGNYTGWFITEPTQNATFTAGNNVYVRIALNDGAGGSTPALYLTTKLTMTAVAFGSAASNVTGIRSTSLGTAQDFVLLSSNMAGTGRPLYCTFIESDGNTVTAADYVDYYDTNVDGVAGAWGAIIPNTNTNGVRYIAALSRTTGNVVGCAATDADGNWNGVSTVNPNTGVTAKVIATGDAPLTCQPEIQVKQLGTNYNTANTYNFGFAQQSANTDVVFTIKNTGVAALTISTTTVTGTGYSLVSSPAASVNAGDSTTFTVRFNSGVTGTFTGNVSIAHSDNSGSENPYVVNFTAKVLPEIVVEQNGTNIPDGSGSVAFGTASIGGQQEKIFVISNTGSGDLIISSPVFGGANASEFSIVGGVGIFPITVAAGENTNIIIRFSPAGVDGAHSATFSFTTNDTDENPYNFTLTGTQATPPSVSVNAKDPSPSSQPTLGSQNNVLYRVALKANGSTATLQSIRLTTQGTYAELDVTSFRLWVSANNSFSTTTDTEIGTPLTAASGGSLLFDGLSQTISASDSVYFFITANIRIDNAASNKTVGVSMTSFSDLTFSGSPTSGTISVAAGASHTIVSPSVKFSLADASLAEGTGAGTSTYNIALRFFGNVPANENIVINLSGAATGNGTDYDFGTPGSGLTKVSYVGNVLTLRTGTITTPATINLPINITRDAVDEPNEDVVLTIANAGAIYIDNNAKVFTFTITDDDAASVVSFASTEEYKGEAVGSSYTVTLDIVPAAAVSGNIVLNVSETDLTYGGTSPDDYTTSPAKAGSTVTIPITVGQSSATFNININDDETNTNPKTTNSKVVFSIASVPSNAIISSTDHTHTLHIVEGTFLEQGDLAILGFNTSNIGSDDEISFVCFKDLIPGTVIDITDNSYNKCTPGIASPSSTNYILNAFGESEGWARMTFTSGSTIAAGTVITMVISGGGPTSYTGSSCISPAGSTWTFTGMSSNTGNFNLNSNGEQIFFLQGGTLDDNGTGPTNVNYGDDLYVGGRILYVFNTKGDIWTPTCTNSAGGGTQNSGKPSDMDCFISYNPNSGTVNNYYKYTGPVTETSKRGWIQRIQGSGNWTPYTSASNYNSGGPNYRGGYSISIGAGAFEAGVWEGTTNSNWFECRNWQSLTIPEEATDVTMVSTAPNNIVIDTATAKCHNITIASTKSLTIANTGGSGGNLNVYGDFNNQGTFTHTAGVVTMKGSSLAQLTQASGTLAFRSLDVANSGGVILNNDISANTALTLTSGTLNMNGKKITLNNGSLDVVAGILDGTANGSTLEYTGTGGTNVPTGSYDKLIVNRTGNTLVMLGDVTLRGALGTALDYPAGTLNINSYTLTLESGVMTGASGVIQAKGSNSDLVINGSGAVGTLRSTGGFDDFTLNRTSSGGVTLGSNLTINDECNLPEGTLNIGNGNTLALKGAINWTNGGLTGGTTSHLSVEQIDGTTARLILPTPTGGLGNVSIKRLNGMSLFGSLAVAGTVSFSSSPASGGIYTTNDTLDLGTTGTITGETANVNTRYVQGIVKATRTVGNGGSSNFGNIGVNVSSSPSDLGTVRAYRFAGSSHAVTFGANAGIARLWRIKPTAQPSGALGLSLAWPADDDNGTNASTSSQVYRLPEGATDWEQVGTVQSPSVVNGMRTVSVSTSGFSDWTVSDDINTLPVTLVSFTGYLQGNVAQLQWITAFEYQNKGFRVERSADGKHYESIGFVSGVGTSSASQRYGFADQYFTGKAYYRLAQVDIDGEVTYSHAVYLEQKGKLTANFALSPNPATSYVNLQMLGTASESPIMMQVISAEGRQLSVAQGDIMHLNRSLNQTISSLASGVYIIQLQLNDQVEHLRLVKE</sequence>
<dbReference type="InterPro" id="IPR053879">
    <property type="entry name" value="HYDIN_VesB_CFA65-like_Ig"/>
</dbReference>
<keyword evidence="6" id="KW-0966">Cell projection</keyword>
<dbReference type="OrthoDB" id="615576at2"/>
<evidence type="ECO:0000256" key="3">
    <source>
        <dbReference type="ARBA" id="ARBA00022490"/>
    </source>
</evidence>
<dbReference type="NCBIfam" id="TIGR04183">
    <property type="entry name" value="Por_Secre_tail"/>
    <property type="match status" value="1"/>
</dbReference>
<dbReference type="Pfam" id="PF22544">
    <property type="entry name" value="HYDIN_VesB_CFA65-like_Ig"/>
    <property type="match status" value="1"/>
</dbReference>
<evidence type="ECO:0000259" key="8">
    <source>
        <dbReference type="Pfam" id="PF13205"/>
    </source>
</evidence>
<evidence type="ECO:0000256" key="1">
    <source>
        <dbReference type="ARBA" id="ARBA00004138"/>
    </source>
</evidence>
<dbReference type="NCBIfam" id="NF012200">
    <property type="entry name" value="choice_anch_D"/>
    <property type="match status" value="2"/>
</dbReference>
<keyword evidence="11" id="KW-1185">Reference proteome</keyword>
<keyword evidence="4" id="KW-0732">Signal</keyword>
<feature type="domain" description="SbsA Ig-like" evidence="8">
    <location>
        <begin position="294"/>
        <end position="405"/>
    </location>
</feature>
<feature type="domain" description="SbsA Ig-like" evidence="8">
    <location>
        <begin position="179"/>
        <end position="290"/>
    </location>
</feature>
<dbReference type="GO" id="GO:0005737">
    <property type="term" value="C:cytoplasm"/>
    <property type="evidence" value="ECO:0007669"/>
    <property type="project" value="UniProtKB-SubCell"/>
</dbReference>
<dbReference type="Gene3D" id="2.60.40.1220">
    <property type="match status" value="2"/>
</dbReference>
<dbReference type="SUPFAM" id="SSF141072">
    <property type="entry name" value="CalX-like"/>
    <property type="match status" value="1"/>
</dbReference>
<dbReference type="InterPro" id="IPR032812">
    <property type="entry name" value="SbsA_Ig"/>
</dbReference>
<evidence type="ECO:0000256" key="6">
    <source>
        <dbReference type="ARBA" id="ARBA00023273"/>
    </source>
</evidence>
<keyword evidence="3" id="KW-0963">Cytoplasm</keyword>
<evidence type="ECO:0000259" key="9">
    <source>
        <dbReference type="Pfam" id="PF22544"/>
    </source>
</evidence>
<comment type="subcellular location">
    <subcellularLocation>
        <location evidence="1">Cell projection</location>
        <location evidence="1">Cilium</location>
    </subcellularLocation>
    <subcellularLocation>
        <location evidence="2">Cytoplasm</location>
    </subcellularLocation>
</comment>
<reference evidence="10 11" key="1">
    <citation type="submission" date="2016-10" db="EMBL/GenBank/DDBJ databases">
        <authorList>
            <person name="de Groot N.N."/>
        </authorList>
    </citation>
    <scope>NUCLEOTIDE SEQUENCE [LARGE SCALE GENOMIC DNA]</scope>
    <source>
        <strain evidence="10 11">DSM 6793</strain>
    </source>
</reference>
<dbReference type="InterPro" id="IPR013783">
    <property type="entry name" value="Ig-like_fold"/>
</dbReference>
<accession>A0A1I1FNU7</accession>
<dbReference type="Proteomes" id="UP000199514">
    <property type="component" value="Unassembled WGS sequence"/>
</dbReference>
<organism evidence="10 11">
    <name type="scientific">Flexibacter flexilis DSM 6793</name>
    <dbReference type="NCBI Taxonomy" id="927664"/>
    <lineage>
        <taxon>Bacteria</taxon>
        <taxon>Pseudomonadati</taxon>
        <taxon>Bacteroidota</taxon>
        <taxon>Cytophagia</taxon>
        <taxon>Cytophagales</taxon>
        <taxon>Flexibacteraceae</taxon>
        <taxon>Flexibacter</taxon>
    </lineage>
</organism>
<evidence type="ECO:0000313" key="10">
    <source>
        <dbReference type="EMBL" id="SFB98773.1"/>
    </source>
</evidence>
<dbReference type="Pfam" id="PF07610">
    <property type="entry name" value="DUF1573"/>
    <property type="match status" value="1"/>
</dbReference>
<dbReference type="EMBL" id="FOLE01000002">
    <property type="protein sequence ID" value="SFB98773.1"/>
    <property type="molecule type" value="Genomic_DNA"/>
</dbReference>